<keyword evidence="5 9" id="KW-0812">Transmembrane</keyword>
<dbReference type="InterPro" id="IPR004685">
    <property type="entry name" value="Brnchd-chn_aa_trnsp_Livcs"/>
</dbReference>
<dbReference type="PANTHER" id="PTHR30588">
    <property type="entry name" value="BRANCHED-CHAIN AMINO ACID TRANSPORT SYSTEM 2 CARRIER PROTEIN"/>
    <property type="match status" value="1"/>
</dbReference>
<keyword evidence="6 9" id="KW-0029">Amino-acid transport</keyword>
<sequence length="455" mass="48473">MSKNVQTSHIFVIGLMLFALFFGAGNLIFPAMLGQTAGSNVWVATAGFLITGVGVPLLGVIAFGVSGSDDLQAMASRVHPLFASVYTFILYLAIGPLFALPRAGSVSFEIGVKPFVGENSGHLPLIIFTIVFFGITCLLSLNPTKIVDVVGKFLTPIKLSFIGILVVTAVIKPIGDIEAPTQEFVTNSFFKGFQQGYLTMDTLAAFVFGIIIINAIKAKGVSDKKVVINVCIKASLIAAIVLISVYTALAFMGASSVSKLGHLENGGEVLSKVANYYFGSLGNLLLGMMITVACLTTSVGLTTACSSYFHKVFPQISYKTFAVILAIFSAVIANLGLTELITISVPVLTAIYPLAIVLIFLTFLHRVFKGRSEVYQVSLLFTFIVSLFDGLNTANLKVEAINSLFSHLLPLYDAGLGWIMPALIGAVLGYGISLLRAKNTSDVDTSHDLAHKKTS</sequence>
<feature type="transmembrane region" description="Helical" evidence="9">
    <location>
        <begin position="277"/>
        <end position="304"/>
    </location>
</feature>
<feature type="transmembrane region" description="Helical" evidence="9">
    <location>
        <begin position="316"/>
        <end position="337"/>
    </location>
</feature>
<evidence type="ECO:0000256" key="3">
    <source>
        <dbReference type="ARBA" id="ARBA00022448"/>
    </source>
</evidence>
<feature type="transmembrane region" description="Helical" evidence="9">
    <location>
        <begin position="343"/>
        <end position="365"/>
    </location>
</feature>
<feature type="transmembrane region" description="Helical" evidence="9">
    <location>
        <begin position="9"/>
        <end position="29"/>
    </location>
</feature>
<feature type="transmembrane region" description="Helical" evidence="9">
    <location>
        <begin position="153"/>
        <end position="175"/>
    </location>
</feature>
<gene>
    <name evidence="10" type="primary">brnQ</name>
    <name evidence="10" type="ORF">WAZ07_15005</name>
</gene>
<organism evidence="10 11">
    <name type="scientific">Bacillus bruguierae</name>
    <dbReference type="NCBI Taxonomy" id="3127667"/>
    <lineage>
        <taxon>Bacteria</taxon>
        <taxon>Bacillati</taxon>
        <taxon>Bacillota</taxon>
        <taxon>Bacilli</taxon>
        <taxon>Bacillales</taxon>
        <taxon>Bacillaceae</taxon>
        <taxon>Bacillus</taxon>
    </lineage>
</organism>
<evidence type="ECO:0000256" key="7">
    <source>
        <dbReference type="ARBA" id="ARBA00022989"/>
    </source>
</evidence>
<feature type="transmembrane region" description="Helical" evidence="9">
    <location>
        <begin position="78"/>
        <end position="101"/>
    </location>
</feature>
<evidence type="ECO:0000256" key="8">
    <source>
        <dbReference type="ARBA" id="ARBA00023136"/>
    </source>
</evidence>
<comment type="similarity">
    <text evidence="2 9">Belongs to the branched chain amino acid transporter family.</text>
</comment>
<name>A0ABU8FIS7_9BACI</name>
<evidence type="ECO:0000256" key="5">
    <source>
        <dbReference type="ARBA" id="ARBA00022692"/>
    </source>
</evidence>
<feature type="transmembrane region" description="Helical" evidence="9">
    <location>
        <begin position="121"/>
        <end position="141"/>
    </location>
</feature>
<reference evidence="10 11" key="1">
    <citation type="submission" date="2024-01" db="EMBL/GenBank/DDBJ databases">
        <title>Seven novel Bacillus-like species.</title>
        <authorList>
            <person name="Liu G."/>
        </authorList>
    </citation>
    <scope>NUCLEOTIDE SEQUENCE [LARGE SCALE GENOMIC DNA]</scope>
    <source>
        <strain evidence="10 11">FJAT-51639</strain>
    </source>
</reference>
<dbReference type="Pfam" id="PF05525">
    <property type="entry name" value="Branch_AA_trans"/>
    <property type="match status" value="1"/>
</dbReference>
<evidence type="ECO:0000256" key="2">
    <source>
        <dbReference type="ARBA" id="ARBA00008540"/>
    </source>
</evidence>
<comment type="caution">
    <text evidence="10">The sequence shown here is derived from an EMBL/GenBank/DDBJ whole genome shotgun (WGS) entry which is preliminary data.</text>
</comment>
<keyword evidence="8 9" id="KW-0472">Membrane</keyword>
<feature type="transmembrane region" description="Helical" evidence="9">
    <location>
        <begin position="377"/>
        <end position="396"/>
    </location>
</feature>
<keyword evidence="11" id="KW-1185">Reference proteome</keyword>
<dbReference type="PANTHER" id="PTHR30588:SF0">
    <property type="entry name" value="BRANCHED-CHAIN AMINO ACID PERMEASE BRNQ"/>
    <property type="match status" value="1"/>
</dbReference>
<evidence type="ECO:0000256" key="6">
    <source>
        <dbReference type="ARBA" id="ARBA00022970"/>
    </source>
</evidence>
<keyword evidence="3 9" id="KW-0813">Transport</keyword>
<dbReference type="NCBIfam" id="TIGR00796">
    <property type="entry name" value="livcs"/>
    <property type="match status" value="1"/>
</dbReference>
<evidence type="ECO:0000256" key="4">
    <source>
        <dbReference type="ARBA" id="ARBA00022475"/>
    </source>
</evidence>
<evidence type="ECO:0000313" key="11">
    <source>
        <dbReference type="Proteomes" id="UP001372526"/>
    </source>
</evidence>
<proteinExistence type="inferred from homology"/>
<dbReference type="Proteomes" id="UP001372526">
    <property type="component" value="Unassembled WGS sequence"/>
</dbReference>
<dbReference type="Gene3D" id="1.20.1740.10">
    <property type="entry name" value="Amino acid/polyamine transporter I"/>
    <property type="match status" value="1"/>
</dbReference>
<feature type="transmembrane region" description="Helical" evidence="9">
    <location>
        <begin position="41"/>
        <end position="66"/>
    </location>
</feature>
<evidence type="ECO:0000313" key="10">
    <source>
        <dbReference type="EMBL" id="MEI4802602.1"/>
    </source>
</evidence>
<feature type="transmembrane region" description="Helical" evidence="9">
    <location>
        <begin position="236"/>
        <end position="257"/>
    </location>
</feature>
<feature type="transmembrane region" description="Helical" evidence="9">
    <location>
        <begin position="416"/>
        <end position="435"/>
    </location>
</feature>
<evidence type="ECO:0000256" key="9">
    <source>
        <dbReference type="RuleBase" id="RU362122"/>
    </source>
</evidence>
<protein>
    <recommendedName>
        <fullName evidence="9">Branched-chain amino acid transport system carrier protein</fullName>
    </recommendedName>
</protein>
<keyword evidence="4" id="KW-1003">Cell membrane</keyword>
<comment type="subcellular location">
    <subcellularLocation>
        <location evidence="1 9">Cell membrane</location>
        <topology evidence="1 9">Multi-pass membrane protein</topology>
    </subcellularLocation>
</comment>
<feature type="transmembrane region" description="Helical" evidence="9">
    <location>
        <begin position="195"/>
        <end position="216"/>
    </location>
</feature>
<accession>A0ABU8FIS7</accession>
<evidence type="ECO:0000256" key="1">
    <source>
        <dbReference type="ARBA" id="ARBA00004651"/>
    </source>
</evidence>
<keyword evidence="7 9" id="KW-1133">Transmembrane helix</keyword>
<comment type="function">
    <text evidence="9">Component of the transport system for branched-chain amino acids.</text>
</comment>
<dbReference type="EMBL" id="JBAWSX010000008">
    <property type="protein sequence ID" value="MEI4802602.1"/>
    <property type="molecule type" value="Genomic_DNA"/>
</dbReference>
<dbReference type="RefSeq" id="WP_336473114.1">
    <property type="nucleotide sequence ID" value="NZ_JBAWSX010000008.1"/>
</dbReference>